<evidence type="ECO:0000313" key="3">
    <source>
        <dbReference type="Proteomes" id="UP000244152"/>
    </source>
</evidence>
<dbReference type="Proteomes" id="UP000244152">
    <property type="component" value="Unassembled WGS sequence"/>
</dbReference>
<proteinExistence type="predicted"/>
<feature type="region of interest" description="Disordered" evidence="1">
    <location>
        <begin position="166"/>
        <end position="188"/>
    </location>
</feature>
<gene>
    <name evidence="2" type="ORF">C8R21_1376</name>
</gene>
<protein>
    <submittedName>
        <fullName evidence="2">Uncharacterized protein</fullName>
    </submittedName>
</protein>
<sequence>MTMGARTNFEIKSNGQQRFISSSVVRTGTASILLALAMPVFSDTDVSLTGSVTQTDISGFAGTPFTVGHPEGTQAVYGVWSVERNDKPCYVGALTEDINNSKDNSGEIKSLCGDNPISSEMKVQFGGIKFAERTFVRALRVCMNKDNTRLKGFQIRGRKIDENGNVSDLPVRYPDSSSSSGLTPLVDLNAPSDQRPNCDGWKKWVECSQNQIATAITAHFSGGSNPRSVTGIALQCRAVGKGE</sequence>
<dbReference type="AlphaFoldDB" id="A0A2T5I582"/>
<dbReference type="EMBL" id="QAOK01000037">
    <property type="protein sequence ID" value="PTQ78985.1"/>
    <property type="molecule type" value="Genomic_DNA"/>
</dbReference>
<organism evidence="2 3">
    <name type="scientific">Nitrosospira multiformis</name>
    <dbReference type="NCBI Taxonomy" id="1231"/>
    <lineage>
        <taxon>Bacteria</taxon>
        <taxon>Pseudomonadati</taxon>
        <taxon>Pseudomonadota</taxon>
        <taxon>Betaproteobacteria</taxon>
        <taxon>Nitrosomonadales</taxon>
        <taxon>Nitrosomonadaceae</taxon>
        <taxon>Nitrosospira</taxon>
    </lineage>
</organism>
<dbReference type="RefSeq" id="WP_146162507.1">
    <property type="nucleotide sequence ID" value="NZ_QAOK01000037.1"/>
</dbReference>
<reference evidence="2 3" key="1">
    <citation type="submission" date="2018-04" db="EMBL/GenBank/DDBJ databases">
        <title>Active sludge and wastewater microbial communities from Klosterneuburg, Austria.</title>
        <authorList>
            <person name="Wagner M."/>
        </authorList>
    </citation>
    <scope>NUCLEOTIDE SEQUENCE [LARGE SCALE GENOMIC DNA]</scope>
    <source>
        <strain evidence="2 3">Nl12</strain>
    </source>
</reference>
<comment type="caution">
    <text evidence="2">The sequence shown here is derived from an EMBL/GenBank/DDBJ whole genome shotgun (WGS) entry which is preliminary data.</text>
</comment>
<evidence type="ECO:0000256" key="1">
    <source>
        <dbReference type="SAM" id="MobiDB-lite"/>
    </source>
</evidence>
<evidence type="ECO:0000313" key="2">
    <source>
        <dbReference type="EMBL" id="PTQ78985.1"/>
    </source>
</evidence>
<name>A0A2T5I582_9PROT</name>
<accession>A0A2T5I582</accession>